<comment type="caution">
    <text evidence="2">The sequence shown here is derived from an EMBL/GenBank/DDBJ whole genome shotgun (WGS) entry which is preliminary data.</text>
</comment>
<proteinExistence type="predicted"/>
<feature type="non-terminal residue" evidence="2">
    <location>
        <position position="31"/>
    </location>
</feature>
<protein>
    <submittedName>
        <fullName evidence="2">Uncharacterized protein</fullName>
    </submittedName>
</protein>
<gene>
    <name evidence="1" type="ORF">GIL414_LOCUS66635</name>
    <name evidence="2" type="ORF">GIL414_LOCUS71949</name>
</gene>
<organism evidence="2 3">
    <name type="scientific">Rotaria magnacalcarata</name>
    <dbReference type="NCBI Taxonomy" id="392030"/>
    <lineage>
        <taxon>Eukaryota</taxon>
        <taxon>Metazoa</taxon>
        <taxon>Spiralia</taxon>
        <taxon>Gnathifera</taxon>
        <taxon>Rotifera</taxon>
        <taxon>Eurotatoria</taxon>
        <taxon>Bdelloidea</taxon>
        <taxon>Philodinida</taxon>
        <taxon>Philodinidae</taxon>
        <taxon>Rotaria</taxon>
    </lineage>
</organism>
<reference evidence="2" key="1">
    <citation type="submission" date="2021-02" db="EMBL/GenBank/DDBJ databases">
        <authorList>
            <person name="Nowell W R."/>
        </authorList>
    </citation>
    <scope>NUCLEOTIDE SEQUENCE</scope>
</reference>
<dbReference type="AlphaFoldDB" id="A0A8S3I0I8"/>
<evidence type="ECO:0000313" key="3">
    <source>
        <dbReference type="Proteomes" id="UP000681720"/>
    </source>
</evidence>
<name>A0A8S3I0I8_9BILA</name>
<accession>A0A8S3I0I8</accession>
<dbReference type="EMBL" id="CAJOBJ010335368">
    <property type="protein sequence ID" value="CAF5188194.1"/>
    <property type="molecule type" value="Genomic_DNA"/>
</dbReference>
<dbReference type="Proteomes" id="UP000681720">
    <property type="component" value="Unassembled WGS sequence"/>
</dbReference>
<dbReference type="EMBL" id="CAJOBJ010316433">
    <property type="protein sequence ID" value="CAF5169233.1"/>
    <property type="molecule type" value="Genomic_DNA"/>
</dbReference>
<sequence length="31" mass="3681">MGKYRHDPFANSEKKKANNDWIEFTPTIITK</sequence>
<evidence type="ECO:0000313" key="2">
    <source>
        <dbReference type="EMBL" id="CAF5188194.1"/>
    </source>
</evidence>
<evidence type="ECO:0000313" key="1">
    <source>
        <dbReference type="EMBL" id="CAF5169233.1"/>
    </source>
</evidence>